<accession>A0A4Q2U9X1</accession>
<organism evidence="2 3">
    <name type="scientific">Lichenibacterium minor</name>
    <dbReference type="NCBI Taxonomy" id="2316528"/>
    <lineage>
        <taxon>Bacteria</taxon>
        <taxon>Pseudomonadati</taxon>
        <taxon>Pseudomonadota</taxon>
        <taxon>Alphaproteobacteria</taxon>
        <taxon>Hyphomicrobiales</taxon>
        <taxon>Lichenihabitantaceae</taxon>
        <taxon>Lichenibacterium</taxon>
    </lineage>
</organism>
<dbReference type="SMART" id="SM00470">
    <property type="entry name" value="ParB"/>
    <property type="match status" value="1"/>
</dbReference>
<feature type="domain" description="ParB-like N-terminal" evidence="1">
    <location>
        <begin position="38"/>
        <end position="129"/>
    </location>
</feature>
<dbReference type="SUPFAM" id="SSF110849">
    <property type="entry name" value="ParB/Sulfiredoxin"/>
    <property type="match status" value="1"/>
</dbReference>
<dbReference type="RefSeq" id="WP_129223687.1">
    <property type="nucleotide sequence ID" value="NZ_QYBB01000002.1"/>
</dbReference>
<gene>
    <name evidence="2" type="ORF">D3273_03950</name>
</gene>
<dbReference type="Gene3D" id="3.90.1530.30">
    <property type="match status" value="1"/>
</dbReference>
<dbReference type="AlphaFoldDB" id="A0A4Q2U9X1"/>
<proteinExistence type="predicted"/>
<dbReference type="Pfam" id="PF02195">
    <property type="entry name" value="ParB_N"/>
    <property type="match status" value="1"/>
</dbReference>
<comment type="caution">
    <text evidence="2">The sequence shown here is derived from an EMBL/GenBank/DDBJ whole genome shotgun (WGS) entry which is preliminary data.</text>
</comment>
<name>A0A4Q2U9X1_9HYPH</name>
<protein>
    <submittedName>
        <fullName evidence="2">Nuclease</fullName>
    </submittedName>
</protein>
<dbReference type="EMBL" id="QYBB01000002">
    <property type="protein sequence ID" value="RYC33623.1"/>
    <property type="molecule type" value="Genomic_DNA"/>
</dbReference>
<evidence type="ECO:0000313" key="3">
    <source>
        <dbReference type="Proteomes" id="UP000290759"/>
    </source>
</evidence>
<evidence type="ECO:0000259" key="1">
    <source>
        <dbReference type="SMART" id="SM00470"/>
    </source>
</evidence>
<dbReference type="InterPro" id="IPR003115">
    <property type="entry name" value="ParB_N"/>
</dbReference>
<evidence type="ECO:0000313" key="2">
    <source>
        <dbReference type="EMBL" id="RYC33623.1"/>
    </source>
</evidence>
<sequence>MSGIENTGAEKPEPDEMEAALRTLEVKASEPRPAVLPNALPIAAIERLEVVFQPRGETEQHIMELRRGLKRDGLLAPLTVFQAGSTTYLVDGHHRWTAYKRERFAGPVAVAYFEGSAEEAVTFAGEVNSQTKHPMTTREKTDYAWRLVRCGRYSKARMARASGASTGTIGEMRRVKVALGAEANGYSTWMQAKAAGRGRVAQRTEDEWEAEQQRRAEEIAGKLHGMFYNKLVKNTDVAAMAFASHFGNQLGQLVRDLRQYVEEPEEDEDSDF</sequence>
<dbReference type="InterPro" id="IPR036086">
    <property type="entry name" value="ParB/Sulfiredoxin_sf"/>
</dbReference>
<reference evidence="2 3" key="2">
    <citation type="submission" date="2019-02" db="EMBL/GenBank/DDBJ databases">
        <title>'Lichenibacterium ramalinii' gen. nov. sp. nov., 'Lichenibacterium minor' gen. nov. sp. nov.</title>
        <authorList>
            <person name="Pankratov T."/>
        </authorList>
    </citation>
    <scope>NUCLEOTIDE SEQUENCE [LARGE SCALE GENOMIC DNA]</scope>
    <source>
        <strain evidence="2 3">RmlP026</strain>
    </source>
</reference>
<dbReference type="OrthoDB" id="7353482at2"/>
<reference evidence="2 3" key="1">
    <citation type="submission" date="2018-12" db="EMBL/GenBank/DDBJ databases">
        <authorList>
            <person name="Grouzdev D.S."/>
            <person name="Krutkina M.S."/>
        </authorList>
    </citation>
    <scope>NUCLEOTIDE SEQUENCE [LARGE SCALE GENOMIC DNA]</scope>
    <source>
        <strain evidence="2 3">RmlP026</strain>
    </source>
</reference>
<dbReference type="Proteomes" id="UP000290759">
    <property type="component" value="Unassembled WGS sequence"/>
</dbReference>
<keyword evidence="3" id="KW-1185">Reference proteome</keyword>